<protein>
    <submittedName>
        <fullName evidence="11">Peptide/nickel transport system ATP-binding protein</fullName>
    </submittedName>
</protein>
<evidence type="ECO:0000259" key="10">
    <source>
        <dbReference type="PROSITE" id="PS50893"/>
    </source>
</evidence>
<evidence type="ECO:0000256" key="4">
    <source>
        <dbReference type="ARBA" id="ARBA00022475"/>
    </source>
</evidence>
<keyword evidence="5" id="KW-0997">Cell inner membrane</keyword>
<dbReference type="EMBL" id="JBIYDN010000069">
    <property type="protein sequence ID" value="MFK4448944.1"/>
    <property type="molecule type" value="Genomic_DNA"/>
</dbReference>
<comment type="subcellular location">
    <subcellularLocation>
        <location evidence="1">Cell inner membrane</location>
        <topology evidence="1">Peripheral membrane protein</topology>
    </subcellularLocation>
</comment>
<evidence type="ECO:0000256" key="9">
    <source>
        <dbReference type="ARBA" id="ARBA00023136"/>
    </source>
</evidence>
<dbReference type="SMART" id="SM00382">
    <property type="entry name" value="AAA"/>
    <property type="match status" value="1"/>
</dbReference>
<dbReference type="NCBIfam" id="TIGR01727">
    <property type="entry name" value="oligo_HPY"/>
    <property type="match status" value="1"/>
</dbReference>
<dbReference type="PROSITE" id="PS50893">
    <property type="entry name" value="ABC_TRANSPORTER_2"/>
    <property type="match status" value="1"/>
</dbReference>
<evidence type="ECO:0000256" key="3">
    <source>
        <dbReference type="ARBA" id="ARBA00022448"/>
    </source>
</evidence>
<comment type="caution">
    <text evidence="11">The sequence shown here is derived from an EMBL/GenBank/DDBJ whole genome shotgun (WGS) entry which is preliminary data.</text>
</comment>
<dbReference type="RefSeq" id="WP_404615613.1">
    <property type="nucleotide sequence ID" value="NZ_JBIYDN010000069.1"/>
</dbReference>
<gene>
    <name evidence="11" type="ORF">ABH943_008989</name>
</gene>
<keyword evidence="6" id="KW-0547">Nucleotide-binding</keyword>
<proteinExistence type="inferred from homology"/>
<dbReference type="Proteomes" id="UP001620514">
    <property type="component" value="Unassembled WGS sequence"/>
</dbReference>
<dbReference type="SUPFAM" id="SSF52540">
    <property type="entry name" value="P-loop containing nucleoside triphosphate hydrolases"/>
    <property type="match status" value="1"/>
</dbReference>
<comment type="similarity">
    <text evidence="2">Belongs to the ABC transporter superfamily.</text>
</comment>
<reference evidence="11 12" key="1">
    <citation type="submission" date="2024-10" db="EMBL/GenBank/DDBJ databases">
        <authorList>
            <person name="Deangelis K."/>
            <person name="Huntemann M."/>
            <person name="Clum A."/>
            <person name="Wang J."/>
            <person name="Palaniappan K."/>
            <person name="Ritter S."/>
            <person name="Chen I.-M."/>
            <person name="Stamatis D."/>
            <person name="Reddy T."/>
            <person name="O'Malley R."/>
            <person name="Daum C."/>
            <person name="Ng V."/>
            <person name="Ivanova N."/>
            <person name="Kyrpides N."/>
            <person name="Woyke T."/>
        </authorList>
    </citation>
    <scope>NUCLEOTIDE SEQUENCE [LARGE SCALE GENOMIC DNA]</scope>
    <source>
        <strain evidence="11 12">GAS97</strain>
    </source>
</reference>
<dbReference type="InterPro" id="IPR003593">
    <property type="entry name" value="AAA+_ATPase"/>
</dbReference>
<dbReference type="PANTHER" id="PTHR43297">
    <property type="entry name" value="OLIGOPEPTIDE TRANSPORT ATP-BINDING PROTEIN APPD"/>
    <property type="match status" value="1"/>
</dbReference>
<dbReference type="InterPro" id="IPR017871">
    <property type="entry name" value="ABC_transporter-like_CS"/>
</dbReference>
<dbReference type="Pfam" id="PF00005">
    <property type="entry name" value="ABC_tran"/>
    <property type="match status" value="1"/>
</dbReference>
<name>A0ABW8MYX4_9BURK</name>
<keyword evidence="7 11" id="KW-0067">ATP-binding</keyword>
<dbReference type="InterPro" id="IPR027417">
    <property type="entry name" value="P-loop_NTPase"/>
</dbReference>
<keyword evidence="12" id="KW-1185">Reference proteome</keyword>
<dbReference type="InterPro" id="IPR003439">
    <property type="entry name" value="ABC_transporter-like_ATP-bd"/>
</dbReference>
<evidence type="ECO:0000313" key="12">
    <source>
        <dbReference type="Proteomes" id="UP001620514"/>
    </source>
</evidence>
<keyword evidence="8" id="KW-1278">Translocase</keyword>
<evidence type="ECO:0000313" key="11">
    <source>
        <dbReference type="EMBL" id="MFK4448944.1"/>
    </source>
</evidence>
<dbReference type="PANTHER" id="PTHR43297:SF14">
    <property type="entry name" value="ATPASE AAA-TYPE CORE DOMAIN-CONTAINING PROTEIN"/>
    <property type="match status" value="1"/>
</dbReference>
<dbReference type="GO" id="GO:0005524">
    <property type="term" value="F:ATP binding"/>
    <property type="evidence" value="ECO:0007669"/>
    <property type="project" value="UniProtKB-KW"/>
</dbReference>
<organism evidence="11 12">
    <name type="scientific">Caballeronia udeis</name>
    <dbReference type="NCBI Taxonomy" id="1232866"/>
    <lineage>
        <taxon>Bacteria</taxon>
        <taxon>Pseudomonadati</taxon>
        <taxon>Pseudomonadota</taxon>
        <taxon>Betaproteobacteria</taxon>
        <taxon>Burkholderiales</taxon>
        <taxon>Burkholderiaceae</taxon>
        <taxon>Caballeronia</taxon>
    </lineage>
</organism>
<sequence>MKRPVLCVENLSVVVRTDGRWAAIIDRVSFEVGEGEVLGLVGESGCGKSTMVKTLLGVLPPSLRASHGKVMLGGRDLLGMKEKELSGSIRAREIGFVPQDPGLALNPMFRIGDQLLEIWKRHAPQCLRDRSIAAGRARLIDLFKQVQLPDPEGVLTRYPHQFSGGQRQRVLIAAALLCHPKIIIADEPTTALDVTIQQQILQLLRDLATRLKVGVLFVTHDFGVVSQLCDRVVVMYAGQVVETGDKHVLLKEPKHPYTIALLDCHPDRMSTLQGIPGTVPPIGALPTGCRFHPRCNCATPACPTREAKLVPIADRWWVNCVHAETKGVNQ</sequence>
<dbReference type="Pfam" id="PF08352">
    <property type="entry name" value="oligo_HPY"/>
    <property type="match status" value="1"/>
</dbReference>
<evidence type="ECO:0000256" key="2">
    <source>
        <dbReference type="ARBA" id="ARBA00005417"/>
    </source>
</evidence>
<reference evidence="11 12" key="2">
    <citation type="submission" date="2024-11" db="EMBL/GenBank/DDBJ databases">
        <title>Using genomics to understand microbial adaptation to soil warming.</title>
        <authorList>
            <person name="Deangelis K.M. PhD."/>
        </authorList>
    </citation>
    <scope>NUCLEOTIDE SEQUENCE [LARGE SCALE GENOMIC DNA]</scope>
    <source>
        <strain evidence="11 12">GAS97</strain>
    </source>
</reference>
<feature type="domain" description="ABC transporter" evidence="10">
    <location>
        <begin position="6"/>
        <end position="262"/>
    </location>
</feature>
<evidence type="ECO:0000256" key="7">
    <source>
        <dbReference type="ARBA" id="ARBA00022840"/>
    </source>
</evidence>
<evidence type="ECO:0000256" key="6">
    <source>
        <dbReference type="ARBA" id="ARBA00022741"/>
    </source>
</evidence>
<keyword evidence="4" id="KW-1003">Cell membrane</keyword>
<keyword evidence="9" id="KW-0472">Membrane</keyword>
<dbReference type="InterPro" id="IPR050388">
    <property type="entry name" value="ABC_Ni/Peptide_Import"/>
</dbReference>
<dbReference type="Gene3D" id="3.40.50.300">
    <property type="entry name" value="P-loop containing nucleotide triphosphate hydrolases"/>
    <property type="match status" value="1"/>
</dbReference>
<accession>A0ABW8MYX4</accession>
<dbReference type="InterPro" id="IPR013563">
    <property type="entry name" value="Oligopep_ABC_C"/>
</dbReference>
<keyword evidence="3" id="KW-0813">Transport</keyword>
<dbReference type="CDD" id="cd03257">
    <property type="entry name" value="ABC_NikE_OppD_transporters"/>
    <property type="match status" value="1"/>
</dbReference>
<evidence type="ECO:0000256" key="8">
    <source>
        <dbReference type="ARBA" id="ARBA00022967"/>
    </source>
</evidence>
<dbReference type="PROSITE" id="PS00211">
    <property type="entry name" value="ABC_TRANSPORTER_1"/>
    <property type="match status" value="1"/>
</dbReference>
<evidence type="ECO:0000256" key="5">
    <source>
        <dbReference type="ARBA" id="ARBA00022519"/>
    </source>
</evidence>
<evidence type="ECO:0000256" key="1">
    <source>
        <dbReference type="ARBA" id="ARBA00004417"/>
    </source>
</evidence>